<gene>
    <name evidence="5" type="ORF">AWB66_03366</name>
</gene>
<keyword evidence="3" id="KW-0378">Hydrolase</keyword>
<dbReference type="PANTHER" id="PTHR31956:SF1">
    <property type="entry name" value="NON-SPECIFIC PHOSPHOLIPASE C1"/>
    <property type="match status" value="1"/>
</dbReference>
<feature type="domain" description="Bacterial phospholipase C C-terminal" evidence="4">
    <location>
        <begin position="607"/>
        <end position="688"/>
    </location>
</feature>
<dbReference type="PROSITE" id="PS51318">
    <property type="entry name" value="TAT"/>
    <property type="match status" value="1"/>
</dbReference>
<dbReference type="InterPro" id="IPR017850">
    <property type="entry name" value="Alkaline_phosphatase_core_sf"/>
</dbReference>
<keyword evidence="6" id="KW-1185">Reference proteome</keyword>
<evidence type="ECO:0000256" key="3">
    <source>
        <dbReference type="ARBA" id="ARBA00022801"/>
    </source>
</evidence>
<protein>
    <recommendedName>
        <fullName evidence="2">phospholipase C</fullName>
        <ecNumber evidence="2">3.1.4.3</ecNumber>
    </recommendedName>
</protein>
<reference evidence="5" key="1">
    <citation type="submission" date="2016-01" db="EMBL/GenBank/DDBJ databases">
        <authorList>
            <person name="Peeters Charlotte."/>
        </authorList>
    </citation>
    <scope>NUCLEOTIDE SEQUENCE</scope>
    <source>
        <strain evidence="5">LMG 22936</strain>
    </source>
</reference>
<evidence type="ECO:0000313" key="5">
    <source>
        <dbReference type="EMBL" id="SAL59719.1"/>
    </source>
</evidence>
<dbReference type="GO" id="GO:0034480">
    <property type="term" value="F:phosphatidylcholine phospholipase C activity"/>
    <property type="evidence" value="ECO:0007669"/>
    <property type="project" value="UniProtKB-EC"/>
</dbReference>
<dbReference type="PANTHER" id="PTHR31956">
    <property type="entry name" value="NON-SPECIFIC PHOSPHOLIPASE C4-RELATED"/>
    <property type="match status" value="1"/>
</dbReference>
<sequence length="703" mass="77227">MTSKNRREFLRAAAQAAGAATALNVMPAGIRNALAIPAHNRHGSIKDVEHIVVLMQENRSFDHYFGTLRGVRGFGDTRAVTLPNGKPVWHQPIAAGAGDVLPFHPDAPNMGLQFLQDLPHDWKSGLGAFNGGRYDQWVPYKGTTTMAYLTREDIPFHYRLADAFTICDAYHCSTNTSTDPNRYYLWTGYVGNDNTGGGPVIDNAEVGYGWSTYPEVLERAGISWKVYQDIGTGLDAKGSWGWTQDAFIGNYGDTSLLYFKQYQNAQPGSALYEKARRGTNAAAGDGYFDILKRDVQNNTLPQVSWIVAPEAFSEHPNWPANYGAWYIDQVLQVLTSNPEVWSKTALFINYDENDGFFDHLVPPFAPGSSANGLSTVDTTGEYFPGDAKYAPGPYGLGARVPMLVVSPWSKGGWVCSETFDHTSVIRFIECRFGHGRDVKEANISPWRRAICGDLTSAFNFENPNDAFPPLPPTTGYVPADKQRHPDYVPLPPVSQAVPRQEPGVRRSRALPYEFFVRSRIDESAKQVSMAFINTGRAGAVFLLYRAPSTDAPRTYTVEAGKRLTDRLALDADGTFDFTIHGPNGFLRRLAGKPAAGGGWNQRERALPDVAEGYDVANGNLQLRLKNLGTSRCEFSIVNAYDPSAVVKRRVAGGDTAAVYLDLRGAHGWYDVQVTVDTDRAFVRRLAGHVETGRDSASDPALGG</sequence>
<dbReference type="InterPro" id="IPR006311">
    <property type="entry name" value="TAT_signal"/>
</dbReference>
<name>A0A158IU75_9BURK</name>
<dbReference type="InterPro" id="IPR017767">
    <property type="entry name" value="PC-PLC"/>
</dbReference>
<dbReference type="EC" id="3.1.4.3" evidence="2"/>
<evidence type="ECO:0000256" key="2">
    <source>
        <dbReference type="ARBA" id="ARBA00012018"/>
    </source>
</evidence>
<dbReference type="NCBIfam" id="TIGR03396">
    <property type="entry name" value="PC_PLC"/>
    <property type="match status" value="1"/>
</dbReference>
<feature type="domain" description="Bacterial phospholipase C C-terminal" evidence="4">
    <location>
        <begin position="507"/>
        <end position="592"/>
    </location>
</feature>
<dbReference type="InterPro" id="IPR007312">
    <property type="entry name" value="Phosphoesterase"/>
</dbReference>
<comment type="similarity">
    <text evidence="1">Belongs to the bacterial phospholipase C family.</text>
</comment>
<dbReference type="Proteomes" id="UP000054717">
    <property type="component" value="Unassembled WGS sequence"/>
</dbReference>
<dbReference type="RefSeq" id="WP_087631312.1">
    <property type="nucleotide sequence ID" value="NZ_FCNZ02000012.1"/>
</dbReference>
<evidence type="ECO:0000256" key="1">
    <source>
        <dbReference type="ARBA" id="ARBA00009717"/>
    </source>
</evidence>
<dbReference type="STRING" id="326475.AWB66_03366"/>
<organism evidence="5 6">
    <name type="scientific">Caballeronia telluris</name>
    <dbReference type="NCBI Taxonomy" id="326475"/>
    <lineage>
        <taxon>Bacteria</taxon>
        <taxon>Pseudomonadati</taxon>
        <taxon>Pseudomonadota</taxon>
        <taxon>Betaproteobacteria</taxon>
        <taxon>Burkholderiales</taxon>
        <taxon>Burkholderiaceae</taxon>
        <taxon>Caballeronia</taxon>
    </lineage>
</organism>
<dbReference type="CDD" id="cd16014">
    <property type="entry name" value="PLC"/>
    <property type="match status" value="1"/>
</dbReference>
<dbReference type="InterPro" id="IPR008475">
    <property type="entry name" value="PLipase_C_C"/>
</dbReference>
<accession>A0A158IU75</accession>
<comment type="caution">
    <text evidence="5">The sequence shown here is derived from an EMBL/GenBank/DDBJ whole genome shotgun (WGS) entry which is preliminary data.</text>
</comment>
<proteinExistence type="inferred from homology"/>
<dbReference type="Gene3D" id="3.40.720.10">
    <property type="entry name" value="Alkaline Phosphatase, subunit A"/>
    <property type="match status" value="2"/>
</dbReference>
<dbReference type="AlphaFoldDB" id="A0A158IU75"/>
<dbReference type="EMBL" id="FCNZ02000012">
    <property type="protein sequence ID" value="SAL59719.1"/>
    <property type="molecule type" value="Genomic_DNA"/>
</dbReference>
<dbReference type="Pfam" id="PF05506">
    <property type="entry name" value="PLipase_C_C"/>
    <property type="match status" value="2"/>
</dbReference>
<dbReference type="GO" id="GO:0016042">
    <property type="term" value="P:lipid catabolic process"/>
    <property type="evidence" value="ECO:0007669"/>
    <property type="project" value="InterPro"/>
</dbReference>
<evidence type="ECO:0000259" key="4">
    <source>
        <dbReference type="Pfam" id="PF05506"/>
    </source>
</evidence>
<dbReference type="Pfam" id="PF04185">
    <property type="entry name" value="Phosphoesterase"/>
    <property type="match status" value="1"/>
</dbReference>
<evidence type="ECO:0000313" key="6">
    <source>
        <dbReference type="Proteomes" id="UP000054717"/>
    </source>
</evidence>